<evidence type="ECO:0000256" key="5">
    <source>
        <dbReference type="ARBA" id="ARBA00035525"/>
    </source>
</evidence>
<evidence type="ECO:0000256" key="3">
    <source>
        <dbReference type="ARBA" id="ARBA00023274"/>
    </source>
</evidence>
<dbReference type="Gene3D" id="3.30.1490.10">
    <property type="match status" value="1"/>
</dbReference>
<dbReference type="EMBL" id="MGHF01000029">
    <property type="protein sequence ID" value="OGM62031.1"/>
    <property type="molecule type" value="Genomic_DNA"/>
</dbReference>
<comment type="caution">
    <text evidence="6">The sequence shown here is derived from an EMBL/GenBank/DDBJ whole genome shotgun (WGS) entry which is preliminary data.</text>
</comment>
<proteinExistence type="inferred from homology"/>
<evidence type="ECO:0000256" key="2">
    <source>
        <dbReference type="ARBA" id="ARBA00022980"/>
    </source>
</evidence>
<reference evidence="6 7" key="1">
    <citation type="journal article" date="2016" name="Nat. Commun.">
        <title>Thousands of microbial genomes shed light on interconnected biogeochemical processes in an aquifer system.</title>
        <authorList>
            <person name="Anantharaman K."/>
            <person name="Brown C.T."/>
            <person name="Hug L.A."/>
            <person name="Sharon I."/>
            <person name="Castelle C.J."/>
            <person name="Probst A.J."/>
            <person name="Thomas B.C."/>
            <person name="Singh A."/>
            <person name="Wilkins M.J."/>
            <person name="Karaoz U."/>
            <person name="Brodie E.L."/>
            <person name="Williams K.H."/>
            <person name="Hubbard S.S."/>
            <person name="Banfield J.F."/>
        </authorList>
    </citation>
    <scope>NUCLEOTIDE SEQUENCE [LARGE SCALE GENOMIC DNA]</scope>
</reference>
<dbReference type="AlphaFoldDB" id="A0A1F8BDB7"/>
<dbReference type="STRING" id="1802519.A2961_04625"/>
<evidence type="ECO:0000313" key="6">
    <source>
        <dbReference type="EMBL" id="OGM62031.1"/>
    </source>
</evidence>
<dbReference type="GO" id="GO:0006412">
    <property type="term" value="P:translation"/>
    <property type="evidence" value="ECO:0007669"/>
    <property type="project" value="InterPro"/>
</dbReference>
<evidence type="ECO:0000256" key="1">
    <source>
        <dbReference type="ARBA" id="ARBA00006471"/>
    </source>
</evidence>
<dbReference type="SUPFAM" id="SSF56047">
    <property type="entry name" value="Ribosomal protein S8"/>
    <property type="match status" value="1"/>
</dbReference>
<dbReference type="GO" id="GO:0003735">
    <property type="term" value="F:structural constituent of ribosome"/>
    <property type="evidence" value="ECO:0007669"/>
    <property type="project" value="InterPro"/>
</dbReference>
<organism evidence="6 7">
    <name type="scientific">Candidatus Woesebacteria bacterium RIFCSPLOWO2_01_FULL_39_21</name>
    <dbReference type="NCBI Taxonomy" id="1802519"/>
    <lineage>
        <taxon>Bacteria</taxon>
        <taxon>Candidatus Woeseibacteriota</taxon>
    </lineage>
</organism>
<protein>
    <recommendedName>
        <fullName evidence="4">Small ribosomal subunit protein uS8</fullName>
    </recommendedName>
    <alternativeName>
        <fullName evidence="5">30S ribosomal protein S8</fullName>
    </alternativeName>
</protein>
<dbReference type="Gene3D" id="3.30.1370.30">
    <property type="match status" value="1"/>
</dbReference>
<dbReference type="GO" id="GO:1990904">
    <property type="term" value="C:ribonucleoprotein complex"/>
    <property type="evidence" value="ECO:0007669"/>
    <property type="project" value="UniProtKB-KW"/>
</dbReference>
<dbReference type="InterPro" id="IPR035987">
    <property type="entry name" value="Ribosomal_uS8_sf"/>
</dbReference>
<evidence type="ECO:0000256" key="4">
    <source>
        <dbReference type="ARBA" id="ARBA00035258"/>
    </source>
</evidence>
<evidence type="ECO:0000313" key="7">
    <source>
        <dbReference type="Proteomes" id="UP000177082"/>
    </source>
</evidence>
<sequence>MSYSNYHIGDTLIRIKNACLAGYDEVKVTNTKSVRSVLDVLKREGFVESVSGVKNEIEVKLKRKKGSLGINDIILVSTPGRRIYIANSDVKSRHGIATLILSTPKGMKSGREAIKLGLGGELIAEVT</sequence>
<dbReference type="Pfam" id="PF00410">
    <property type="entry name" value="Ribosomal_S8"/>
    <property type="match status" value="1"/>
</dbReference>
<dbReference type="Proteomes" id="UP000177082">
    <property type="component" value="Unassembled WGS sequence"/>
</dbReference>
<dbReference type="GO" id="GO:0005840">
    <property type="term" value="C:ribosome"/>
    <property type="evidence" value="ECO:0007669"/>
    <property type="project" value="UniProtKB-KW"/>
</dbReference>
<gene>
    <name evidence="6" type="ORF">A2961_04625</name>
</gene>
<accession>A0A1F8BDB7</accession>
<keyword evidence="3" id="KW-0687">Ribonucleoprotein</keyword>
<dbReference type="InterPro" id="IPR000630">
    <property type="entry name" value="Ribosomal_uS8"/>
</dbReference>
<comment type="similarity">
    <text evidence="1">Belongs to the universal ribosomal protein uS8 family.</text>
</comment>
<keyword evidence="2 6" id="KW-0689">Ribosomal protein</keyword>
<name>A0A1F8BDB7_9BACT</name>